<proteinExistence type="predicted"/>
<protein>
    <submittedName>
        <fullName evidence="2">Uncharacterized protein</fullName>
    </submittedName>
</protein>
<evidence type="ECO:0000313" key="2">
    <source>
        <dbReference type="EMBL" id="AGE72092.1"/>
    </source>
</evidence>
<sequence>MNPVPGLSSHGSIPEQEGGGGNSQEIRNVVYISGRGELTFLSNPNLKQIQGTTLKKRR</sequence>
<evidence type="ECO:0000313" key="3">
    <source>
        <dbReference type="Proteomes" id="UP000011281"/>
    </source>
</evidence>
<dbReference type="AlphaFoldDB" id="M1IU31"/>
<organism evidence="3">
    <name type="scientific">Sulfolobus acidocaldarius N8</name>
    <dbReference type="NCBI Taxonomy" id="1028566"/>
    <lineage>
        <taxon>Archaea</taxon>
        <taxon>Thermoproteota</taxon>
        <taxon>Thermoprotei</taxon>
        <taxon>Sulfolobales</taxon>
        <taxon>Sulfolobaceae</taxon>
        <taxon>Sulfolobus</taxon>
    </lineage>
</organism>
<accession>M1IU31</accession>
<feature type="region of interest" description="Disordered" evidence="1">
    <location>
        <begin position="1"/>
        <end position="27"/>
    </location>
</feature>
<evidence type="ECO:0000256" key="1">
    <source>
        <dbReference type="SAM" id="MobiDB-lite"/>
    </source>
</evidence>
<dbReference type="Proteomes" id="UP000011281">
    <property type="component" value="Chromosome"/>
</dbReference>
<dbReference type="KEGG" id="sacn:SacN8_10730"/>
<gene>
    <name evidence="2" type="ORF">SacN8_10730</name>
</gene>
<reference evidence="2 3" key="1">
    <citation type="journal article" date="2012" name="ISME J.">
        <title>Genomic evidence of rapid, global-scale gene flow in a Sulfolobus species.</title>
        <authorList>
            <person name="Mao D."/>
            <person name="Grogan D."/>
        </authorList>
    </citation>
    <scope>NUCLEOTIDE SEQUENCE [LARGE SCALE GENOMIC DNA]</scope>
    <source>
        <strain evidence="2 3">N8</strain>
    </source>
</reference>
<name>M1IU31_9CREN</name>
<dbReference type="HOGENOM" id="CLU_2968610_0_0_2"/>
<dbReference type="EMBL" id="CP002817">
    <property type="protein sequence ID" value="AGE72092.1"/>
    <property type="molecule type" value="Genomic_DNA"/>
</dbReference>